<dbReference type="InterPro" id="IPR036890">
    <property type="entry name" value="HATPase_C_sf"/>
</dbReference>
<evidence type="ECO:0000256" key="1">
    <source>
        <dbReference type="SAM" id="MobiDB-lite"/>
    </source>
</evidence>
<sequence length="56" mass="5852">MEVTDDGSATSSPAVHVPDADANGGRGLWLVDLLATAWGSRHDDEAGRSVWFQVAG</sequence>
<dbReference type="EMBL" id="JACHJU010000001">
    <property type="protein sequence ID" value="MBB4936768.1"/>
    <property type="molecule type" value="Genomic_DNA"/>
</dbReference>
<evidence type="ECO:0008006" key="4">
    <source>
        <dbReference type="Google" id="ProtNLM"/>
    </source>
</evidence>
<comment type="caution">
    <text evidence="2">The sequence shown here is derived from an EMBL/GenBank/DDBJ whole genome shotgun (WGS) entry which is preliminary data.</text>
</comment>
<proteinExistence type="predicted"/>
<feature type="region of interest" description="Disordered" evidence="1">
    <location>
        <begin position="1"/>
        <end position="25"/>
    </location>
</feature>
<dbReference type="RefSeq" id="WP_184753261.1">
    <property type="nucleotide sequence ID" value="NZ_BAABEK010000058.1"/>
</dbReference>
<gene>
    <name evidence="2" type="ORF">FHR32_001073</name>
</gene>
<accession>A0A7W7RRE3</accession>
<evidence type="ECO:0000313" key="3">
    <source>
        <dbReference type="Proteomes" id="UP000534286"/>
    </source>
</evidence>
<organism evidence="2 3">
    <name type="scientific">Streptosporangium album</name>
    <dbReference type="NCBI Taxonomy" id="47479"/>
    <lineage>
        <taxon>Bacteria</taxon>
        <taxon>Bacillati</taxon>
        <taxon>Actinomycetota</taxon>
        <taxon>Actinomycetes</taxon>
        <taxon>Streptosporangiales</taxon>
        <taxon>Streptosporangiaceae</taxon>
        <taxon>Streptosporangium</taxon>
    </lineage>
</organism>
<protein>
    <recommendedName>
        <fullName evidence="4">ATP-binding protein</fullName>
    </recommendedName>
</protein>
<name>A0A7W7RRE3_9ACTN</name>
<dbReference type="Gene3D" id="3.30.565.10">
    <property type="entry name" value="Histidine kinase-like ATPase, C-terminal domain"/>
    <property type="match status" value="1"/>
</dbReference>
<keyword evidence="3" id="KW-1185">Reference proteome</keyword>
<dbReference type="Proteomes" id="UP000534286">
    <property type="component" value="Unassembled WGS sequence"/>
</dbReference>
<dbReference type="AlphaFoldDB" id="A0A7W7RRE3"/>
<evidence type="ECO:0000313" key="2">
    <source>
        <dbReference type="EMBL" id="MBB4936768.1"/>
    </source>
</evidence>
<reference evidence="2 3" key="1">
    <citation type="submission" date="2020-08" db="EMBL/GenBank/DDBJ databases">
        <title>Sequencing the genomes of 1000 actinobacteria strains.</title>
        <authorList>
            <person name="Klenk H.-P."/>
        </authorList>
    </citation>
    <scope>NUCLEOTIDE SEQUENCE [LARGE SCALE GENOMIC DNA]</scope>
    <source>
        <strain evidence="2 3">DSM 43023</strain>
    </source>
</reference>